<reference evidence="3 4" key="1">
    <citation type="submission" date="2023-01" db="EMBL/GenBank/DDBJ databases">
        <title>Analysis of 21 Apiospora genomes using comparative genomics revels a genus with tremendous synthesis potential of carbohydrate active enzymes and secondary metabolites.</title>
        <authorList>
            <person name="Sorensen T."/>
        </authorList>
    </citation>
    <scope>NUCLEOTIDE SEQUENCE [LARGE SCALE GENOMIC DNA]</scope>
    <source>
        <strain evidence="3 4">CBS 20057</strain>
    </source>
</reference>
<comment type="caution">
    <text evidence="3">The sequence shown here is derived from an EMBL/GenBank/DDBJ whole genome shotgun (WGS) entry which is preliminary data.</text>
</comment>
<evidence type="ECO:0000256" key="2">
    <source>
        <dbReference type="SAM" id="MobiDB-lite"/>
    </source>
</evidence>
<feature type="coiled-coil region" evidence="1">
    <location>
        <begin position="985"/>
        <end position="1012"/>
    </location>
</feature>
<evidence type="ECO:0000313" key="3">
    <source>
        <dbReference type="EMBL" id="KAK8033502.1"/>
    </source>
</evidence>
<evidence type="ECO:0000313" key="4">
    <source>
        <dbReference type="Proteomes" id="UP001396898"/>
    </source>
</evidence>
<keyword evidence="1" id="KW-0175">Coiled coil</keyword>
<dbReference type="Proteomes" id="UP001396898">
    <property type="component" value="Unassembled WGS sequence"/>
</dbReference>
<feature type="compositionally biased region" description="Polar residues" evidence="2">
    <location>
        <begin position="161"/>
        <end position="170"/>
    </location>
</feature>
<feature type="compositionally biased region" description="Low complexity" evidence="2">
    <location>
        <begin position="77"/>
        <end position="91"/>
    </location>
</feature>
<feature type="compositionally biased region" description="Acidic residues" evidence="2">
    <location>
        <begin position="63"/>
        <end position="76"/>
    </location>
</feature>
<name>A0ABR1SH53_9PEZI</name>
<feature type="compositionally biased region" description="Basic and acidic residues" evidence="2">
    <location>
        <begin position="287"/>
        <end position="296"/>
    </location>
</feature>
<feature type="region of interest" description="Disordered" evidence="2">
    <location>
        <begin position="273"/>
        <end position="306"/>
    </location>
</feature>
<evidence type="ECO:0000256" key="1">
    <source>
        <dbReference type="SAM" id="Coils"/>
    </source>
</evidence>
<feature type="compositionally biased region" description="Gly residues" evidence="2">
    <location>
        <begin position="7"/>
        <end position="16"/>
    </location>
</feature>
<gene>
    <name evidence="3" type="ORF">PG991_002900</name>
</gene>
<protein>
    <submittedName>
        <fullName evidence="3">Uncharacterized protein</fullName>
    </submittedName>
</protein>
<feature type="compositionally biased region" description="Polar residues" evidence="2">
    <location>
        <begin position="177"/>
        <end position="186"/>
    </location>
</feature>
<keyword evidence="4" id="KW-1185">Reference proteome</keyword>
<organism evidence="3 4">
    <name type="scientific">Apiospora marii</name>
    <dbReference type="NCBI Taxonomy" id="335849"/>
    <lineage>
        <taxon>Eukaryota</taxon>
        <taxon>Fungi</taxon>
        <taxon>Dikarya</taxon>
        <taxon>Ascomycota</taxon>
        <taxon>Pezizomycotina</taxon>
        <taxon>Sordariomycetes</taxon>
        <taxon>Xylariomycetidae</taxon>
        <taxon>Amphisphaeriales</taxon>
        <taxon>Apiosporaceae</taxon>
        <taxon>Apiospora</taxon>
    </lineage>
</organism>
<feature type="compositionally biased region" description="Basic and acidic residues" evidence="2">
    <location>
        <begin position="195"/>
        <end position="206"/>
    </location>
</feature>
<proteinExistence type="predicted"/>
<feature type="region of interest" description="Disordered" evidence="2">
    <location>
        <begin position="1"/>
        <end position="91"/>
    </location>
</feature>
<dbReference type="EMBL" id="JAQQWI010000006">
    <property type="protein sequence ID" value="KAK8033502.1"/>
    <property type="molecule type" value="Genomic_DNA"/>
</dbReference>
<feature type="region of interest" description="Disordered" evidence="2">
    <location>
        <begin position="153"/>
        <end position="223"/>
    </location>
</feature>
<accession>A0ABR1SH53</accession>
<sequence length="1346" mass="153569">MIPPPLQGGGGAGGGTSSTFPYPRNSPPPQDIGNPTVGSPPTDPNYAKYQSQDYNAYVANPFDEMDGVTADEDTEQDLATQQAQQQQGLQQAPQHLVLTRVAEQRARRFVKKKGKVPKIDGWDWVPFMAAIFESDTKVPLDDDEDTINFYEEEYDVDGNDADSNANTDTTLPEDYVPTNTGLSSQPTPIPSTLEPEERPAKPDGGAHRPPATNRQPPPKQFGDGSWDYVVYVPEWTDPLWDPAWQRVYGTDKKKRRPQRDVLQSLRPALRPEDAVRNPTPYARRWGIPRDRNDGRSRTSPTFSRTRDFGAAVDDNIVNQVMDDAMRARCVAETQRLIAQGQTAYRGPGIAPEVMDQYRQHVGIPSQEDIRTGAVKAGMPFERYIETLDPRVRDLYRGLIDDVLDDEDYQRILFLDMTSDEMYRNNVFTMSDKEKYSLTTVPLHSLVDKELWEDTLYRGAMVEYPRLAYDFWGKREEYDVHRNPAIWEALQPALQLVTRVLQTEPMFWRSIKDLRTRRKIDPTLDPREPEDQRTPYLQKMIRLDEIKQPGDAGYAQDLDDRWTELDDLAAAGYDYEYHVDRLLGRTLEIGFCSGFIDEDGKPTGFTYGHTGYNMAGPDTTINIFIAAELLWPLMVPIYSSSEKLCASYVIATTLLHELMHATSYAVDILCMREEELYDPSQTSGMSALLFNWWQSATDVECGHGEPWWRNDVKSELGWAFETEFWGDSVVTATGSSNGFRRSKHIQALPLAIAAQRHEHDYYSPVPIDYVAKFFTDGFWENEWPRHGPAAFKRLPPDRQHLCLMLPTWQPEVALQNIFGKDNWLFFRTVIRSLHRFGHSIMAEYLNQVVWEVRGFHSLRNRWILDIQAWGIPDENWASLNATLDETAESVQNRWLAYSSPTDDMYQEWKSDKLPPYPDRQQWVQIMMNQFLDLTRDGGPYFTAIEAVHRFAQNELRIMERMVFEFLTVRKGQRRYVYQPDNESDPLLALVNRMVEYKEEIDKHQNKLDDLQMCAVLAGETDRITSWCAYLDQDSQRLEHLCNLVLSEWQIDDPEAKRLREALSSVPSALYEKRANRLKKLAMREYTQLDYRIRAGIDEFYRKIEFWVGKMVQPDPIKQQDLETTRRRIMALQQRLQKSPIGGETLGTPLESVGPKKTNNVFAFKAPNPKSNVVDDATRRPGLTIGNASNAKAVIKASPTKQGSGNAFTFGKSGFSSSTLQPRRTTGPKSGITADAFTKYSTLQSTLTNPAPKFQGGNFASQANIASPPDTVFGRLQLPASGNPFAATNAPMMPMAPFPFPYADRNMTSRDLSKLTQDPAPAMQLLMNAVQLPEESYRQPENQDDDIE</sequence>